<dbReference type="PANTHER" id="PTHR22852">
    <property type="entry name" value="LETHAL 2 DENTICLELESS PROTEIN RETINOIC ACID-REGULATED NUCLEAR MATRIX-ASSOCIATED PROTEIN"/>
    <property type="match status" value="1"/>
</dbReference>
<dbReference type="Proteomes" id="UP000265120">
    <property type="component" value="Chromosome 7"/>
</dbReference>
<dbReference type="RefSeq" id="XP_016888903.1">
    <property type="nucleotide sequence ID" value="XM_017033414.2"/>
</dbReference>
<reference evidence="8 9" key="1">
    <citation type="journal article" date="2014" name="Nat. Genet.">
        <title>Whole-genome sequence of a flatfish provides insights into ZW sex chromosome evolution and adaptation to a benthic lifestyle.</title>
        <authorList>
            <person name="Chen S."/>
            <person name="Zhang G."/>
            <person name="Shao C."/>
            <person name="Huang Q."/>
            <person name="Liu G."/>
            <person name="Zhang P."/>
            <person name="Song W."/>
            <person name="An N."/>
            <person name="Chalopin D."/>
            <person name="Volff J.N."/>
            <person name="Hong Y."/>
            <person name="Li Q."/>
            <person name="Sha Z."/>
            <person name="Zhou H."/>
            <person name="Xie M."/>
            <person name="Yu Q."/>
            <person name="Liu Y."/>
            <person name="Xiang H."/>
            <person name="Wang N."/>
            <person name="Wu K."/>
            <person name="Yang C."/>
            <person name="Zhou Q."/>
            <person name="Liao X."/>
            <person name="Yang L."/>
            <person name="Hu Q."/>
            <person name="Zhang J."/>
            <person name="Meng L."/>
            <person name="Jin L."/>
            <person name="Tian Y."/>
            <person name="Lian J."/>
            <person name="Yang J."/>
            <person name="Miao G."/>
            <person name="Liu S."/>
            <person name="Liang Z."/>
            <person name="Yan F."/>
            <person name="Li Y."/>
            <person name="Sun B."/>
            <person name="Zhang H."/>
            <person name="Zhang J."/>
            <person name="Zhu Y."/>
            <person name="Du M."/>
            <person name="Zhao Y."/>
            <person name="Schartl M."/>
            <person name="Tang Q."/>
            <person name="Wang J."/>
        </authorList>
    </citation>
    <scope>NUCLEOTIDE SEQUENCE</scope>
</reference>
<dbReference type="Gene3D" id="2.130.10.10">
    <property type="entry name" value="YVTN repeat-like/Quinoprotein amine dehydrogenase"/>
    <property type="match status" value="3"/>
</dbReference>
<dbReference type="InterPro" id="IPR001680">
    <property type="entry name" value="WD40_rpt"/>
</dbReference>
<sequence length="654" mass="71871">MLFRSIVDRRLGSRKQNALTAEPWPKFPLSSLLKGFQCIRHDEHISYGNLGTSVPPFGLAFSSAGDLQNILAVANEEGIVRIYNTESKNNTLLKEWLAHENAVFDIAWVPGEPHMVTAAGDQMARLWDVKSGEMLGSFKGHLCSLKSVAFSPQEKAVFCTGARDGNIMVWDTRCSKKDGFYRPVKQICGAHNKAEANPPSKIKKRRSSTRGMAPSVDSQQSVTVVLFQDQHSLISSGAVDGVIKLWDLRKNYTSHRQDPIPMQTYPYPGSCMRMRLGYSGLVLDSSRSNVMCNCTDDNIYMFNISGIKTSPVAVFSGHQNSSFYVKSSISPDDQFLASGSSDTHTYIWKIADPQHPPMMLQGHSEEVTSVVWCPTDFTKIASCSDDHTVRIWRLWRESPGAESAVGEANLVGWARPKSPTRHLIKAEMTPAKTQMDSLGGPASPQQAACAPSGAALPFPSSTSSPVQCQDTKIAALRQKTPSSIKEWLSPNRGSPSQLSPPLRRVLSPCPQSPVSASPPTERRAKRRLQTSTSAGCEASEQCDCVTELYPVAKRSRAMAGVCCQDQESRVQTDCHAEDRQVPLRQSGKENFSPTGKDWLTVMGQKMTKGLRSPSVLRSPSSSKKQEGRTPASPTTHSPQSMKKISSYFMRPTPE</sequence>
<feature type="region of interest" description="Disordered" evidence="7">
    <location>
        <begin position="193"/>
        <end position="216"/>
    </location>
</feature>
<dbReference type="InterPro" id="IPR019775">
    <property type="entry name" value="WD40_repeat_CS"/>
</dbReference>
<dbReference type="PROSITE" id="PS50082">
    <property type="entry name" value="WD_REPEATS_2"/>
    <property type="match status" value="4"/>
</dbReference>
<name>A0A3P8X0H7_CYNSE</name>
<dbReference type="InterPro" id="IPR015943">
    <property type="entry name" value="WD40/YVTN_repeat-like_dom_sf"/>
</dbReference>
<keyword evidence="4" id="KW-0833">Ubl conjugation pathway</keyword>
<dbReference type="InterPro" id="IPR036322">
    <property type="entry name" value="WD40_repeat_dom_sf"/>
</dbReference>
<dbReference type="PANTHER" id="PTHR22852:SF0">
    <property type="entry name" value="DENTICLELESS PROTEIN HOMOLOG"/>
    <property type="match status" value="1"/>
</dbReference>
<comment type="pathway">
    <text evidence="1">Protein modification; protein ubiquitination.</text>
</comment>
<dbReference type="AlphaFoldDB" id="A0A3P8X0H7"/>
<feature type="region of interest" description="Disordered" evidence="7">
    <location>
        <begin position="577"/>
        <end position="654"/>
    </location>
</feature>
<accession>A0A3P8X0H7</accession>
<dbReference type="OMA" id="PHSQFEK"/>
<evidence type="ECO:0000256" key="6">
    <source>
        <dbReference type="PROSITE-ProRule" id="PRU00221"/>
    </source>
</evidence>
<evidence type="ECO:0000256" key="5">
    <source>
        <dbReference type="ARBA" id="ARBA00038344"/>
    </source>
</evidence>
<feature type="repeat" description="WD" evidence="6">
    <location>
        <begin position="360"/>
        <end position="394"/>
    </location>
</feature>
<keyword evidence="3" id="KW-0677">Repeat</keyword>
<dbReference type="GO" id="GO:0030674">
    <property type="term" value="F:protein-macromolecule adaptor activity"/>
    <property type="evidence" value="ECO:0007669"/>
    <property type="project" value="TreeGrafter"/>
</dbReference>
<evidence type="ECO:0000313" key="8">
    <source>
        <dbReference type="Ensembl" id="ENSCSEP00000032504.1"/>
    </source>
</evidence>
<evidence type="ECO:0000256" key="3">
    <source>
        <dbReference type="ARBA" id="ARBA00022737"/>
    </source>
</evidence>
<reference evidence="8" key="2">
    <citation type="submission" date="2025-08" db="UniProtKB">
        <authorList>
            <consortium name="Ensembl"/>
        </authorList>
    </citation>
    <scope>IDENTIFICATION</scope>
</reference>
<feature type="region of interest" description="Disordered" evidence="7">
    <location>
        <begin position="481"/>
        <end position="532"/>
    </location>
</feature>
<dbReference type="SMART" id="SM00320">
    <property type="entry name" value="WD40"/>
    <property type="match status" value="6"/>
</dbReference>
<comment type="similarity">
    <text evidence="5">Belongs to the WD repeat cdt2 family.</text>
</comment>
<feature type="repeat" description="WD" evidence="6">
    <location>
        <begin position="96"/>
        <end position="137"/>
    </location>
</feature>
<dbReference type="InParanoid" id="A0A3P8X0H7"/>
<evidence type="ECO:0000256" key="2">
    <source>
        <dbReference type="ARBA" id="ARBA00022574"/>
    </source>
</evidence>
<dbReference type="InterPro" id="IPR020472">
    <property type="entry name" value="WD40_PAC1"/>
</dbReference>
<dbReference type="PROSITE" id="PS50294">
    <property type="entry name" value="WD_REPEATS_REGION"/>
    <property type="match status" value="3"/>
</dbReference>
<dbReference type="GO" id="GO:0007095">
    <property type="term" value="P:mitotic G2 DNA damage checkpoint signaling"/>
    <property type="evidence" value="ECO:0007669"/>
    <property type="project" value="Ensembl"/>
</dbReference>
<proteinExistence type="inferred from homology"/>
<dbReference type="PROSITE" id="PS00678">
    <property type="entry name" value="WD_REPEATS_1"/>
    <property type="match status" value="2"/>
</dbReference>
<feature type="compositionally biased region" description="Polar residues" evidence="7">
    <location>
        <begin position="631"/>
        <end position="643"/>
    </location>
</feature>
<feature type="compositionally biased region" description="Low complexity" evidence="7">
    <location>
        <begin position="439"/>
        <end position="455"/>
    </location>
</feature>
<evidence type="ECO:0000256" key="4">
    <source>
        <dbReference type="ARBA" id="ARBA00022786"/>
    </source>
</evidence>
<dbReference type="SUPFAM" id="SSF50978">
    <property type="entry name" value="WD40 repeat-like"/>
    <property type="match status" value="1"/>
</dbReference>
<feature type="compositionally biased region" description="Low complexity" evidence="7">
    <location>
        <begin position="610"/>
        <end position="622"/>
    </location>
</feature>
<keyword evidence="2 6" id="KW-0853">WD repeat</keyword>
<dbReference type="CTD" id="51514"/>
<feature type="repeat" description="WD" evidence="6">
    <location>
        <begin position="138"/>
        <end position="173"/>
    </location>
</feature>
<dbReference type="GO" id="GO:0005634">
    <property type="term" value="C:nucleus"/>
    <property type="evidence" value="ECO:0007669"/>
    <property type="project" value="TreeGrafter"/>
</dbReference>
<evidence type="ECO:0000313" key="9">
    <source>
        <dbReference type="Proteomes" id="UP000265120"/>
    </source>
</evidence>
<dbReference type="STRING" id="244447.ENSCSEP00000032504"/>
<dbReference type="GeneID" id="103380906"/>
<dbReference type="OrthoDB" id="2096344at2759"/>
<protein>
    <submittedName>
        <fullName evidence="8">Denticleless E3 ubiquitin protein ligase homolog (Drosophila)</fullName>
    </submittedName>
</protein>
<evidence type="ECO:0000256" key="7">
    <source>
        <dbReference type="SAM" id="MobiDB-lite"/>
    </source>
</evidence>
<dbReference type="Pfam" id="PF00400">
    <property type="entry name" value="WD40"/>
    <property type="match status" value="5"/>
</dbReference>
<dbReference type="PRINTS" id="PR00320">
    <property type="entry name" value="GPROTEINBRPT"/>
</dbReference>
<feature type="region of interest" description="Disordered" evidence="7">
    <location>
        <begin position="431"/>
        <end position="467"/>
    </location>
</feature>
<feature type="repeat" description="WD" evidence="6">
    <location>
        <begin position="215"/>
        <end position="256"/>
    </location>
</feature>
<dbReference type="GO" id="GO:0043161">
    <property type="term" value="P:proteasome-mediated ubiquitin-dependent protein catabolic process"/>
    <property type="evidence" value="ECO:0007669"/>
    <property type="project" value="TreeGrafter"/>
</dbReference>
<dbReference type="GeneTree" id="ENSGT00530000064210"/>
<reference evidence="8" key="3">
    <citation type="submission" date="2025-09" db="UniProtKB">
        <authorList>
            <consortium name="Ensembl"/>
        </authorList>
    </citation>
    <scope>IDENTIFICATION</scope>
</reference>
<evidence type="ECO:0000256" key="1">
    <source>
        <dbReference type="ARBA" id="ARBA00004906"/>
    </source>
</evidence>
<dbReference type="Ensembl" id="ENSCSET00000032925.1">
    <property type="protein sequence ID" value="ENSCSEP00000032504.1"/>
    <property type="gene ID" value="ENSCSEG00000020864.1"/>
</dbReference>
<organism evidence="8 9">
    <name type="scientific">Cynoglossus semilaevis</name>
    <name type="common">Tongue sole</name>
    <dbReference type="NCBI Taxonomy" id="244447"/>
    <lineage>
        <taxon>Eukaryota</taxon>
        <taxon>Metazoa</taxon>
        <taxon>Chordata</taxon>
        <taxon>Craniata</taxon>
        <taxon>Vertebrata</taxon>
        <taxon>Euteleostomi</taxon>
        <taxon>Actinopterygii</taxon>
        <taxon>Neopterygii</taxon>
        <taxon>Teleostei</taxon>
        <taxon>Neoteleostei</taxon>
        <taxon>Acanthomorphata</taxon>
        <taxon>Carangaria</taxon>
        <taxon>Pleuronectiformes</taxon>
        <taxon>Pleuronectoidei</taxon>
        <taxon>Cynoglossidae</taxon>
        <taxon>Cynoglossinae</taxon>
        <taxon>Cynoglossus</taxon>
    </lineage>
</organism>
<dbReference type="FunCoup" id="A0A3P8X0H7">
    <property type="interactions" value="1172"/>
</dbReference>
<dbReference type="CDD" id="cd00200">
    <property type="entry name" value="WD40"/>
    <property type="match status" value="1"/>
</dbReference>
<keyword evidence="9" id="KW-1185">Reference proteome</keyword>
<dbReference type="InterPro" id="IPR051865">
    <property type="entry name" value="WD-repeat_CDT2_adapter"/>
</dbReference>